<dbReference type="InterPro" id="IPR050466">
    <property type="entry name" value="Carboxylest/Gibb_receptor"/>
</dbReference>
<dbReference type="SMR" id="A0A843VGE0"/>
<dbReference type="InterPro" id="IPR029058">
    <property type="entry name" value="AB_hydrolase_fold"/>
</dbReference>
<protein>
    <recommendedName>
        <fullName evidence="2">Alpha/beta hydrolase fold-3 domain-containing protein</fullName>
    </recommendedName>
</protein>
<feature type="domain" description="Alpha/beta hydrolase fold-3" evidence="2">
    <location>
        <begin position="69"/>
        <end position="299"/>
    </location>
</feature>
<sequence length="355" mass="38904">MDPYKFLHIKRNADGSLTRPIFVPLTTPSDDPSAAVLSRDVPLDPSRGTWLRLFLPTDPPASQLLPVLTYFHGGGFILFSAASAPFHDSCCQMARKLPALVVSVEYRLAPEHRLPAAYDDAVDAVRWLRRLVDPACPTEAADPWLRGRADFSRCFLAGSSSGGNIAYHAARRLLVEEAEDLRPVVLRGLVLNQPYFGGAERTPSEAASAGDRIVPLAANDLMWELSLPEGDDRDHVFCNPMIHHRRRGTEEEAGRTGQALLPRCLVRGYLGDPLIDRQREFAAMLEEQAAGTVALLDREGFHAVELFDSSKAELLIADIKQFLSDSSLPWQPPPPESAVASSAQGADPVCPSCKY</sequence>
<accession>A0A843VGE0</accession>
<evidence type="ECO:0000313" key="4">
    <source>
        <dbReference type="Proteomes" id="UP000652761"/>
    </source>
</evidence>
<dbReference type="PANTHER" id="PTHR23024">
    <property type="entry name" value="ARYLACETAMIDE DEACETYLASE"/>
    <property type="match status" value="1"/>
</dbReference>
<evidence type="ECO:0000256" key="1">
    <source>
        <dbReference type="SAM" id="MobiDB-lite"/>
    </source>
</evidence>
<name>A0A843VGE0_COLES</name>
<dbReference type="AlphaFoldDB" id="A0A843VGE0"/>
<organism evidence="3 4">
    <name type="scientific">Colocasia esculenta</name>
    <name type="common">Wild taro</name>
    <name type="synonym">Arum esculentum</name>
    <dbReference type="NCBI Taxonomy" id="4460"/>
    <lineage>
        <taxon>Eukaryota</taxon>
        <taxon>Viridiplantae</taxon>
        <taxon>Streptophyta</taxon>
        <taxon>Embryophyta</taxon>
        <taxon>Tracheophyta</taxon>
        <taxon>Spermatophyta</taxon>
        <taxon>Magnoliopsida</taxon>
        <taxon>Liliopsida</taxon>
        <taxon>Araceae</taxon>
        <taxon>Aroideae</taxon>
        <taxon>Colocasieae</taxon>
        <taxon>Colocasia</taxon>
    </lineage>
</organism>
<evidence type="ECO:0000313" key="3">
    <source>
        <dbReference type="EMBL" id="MQL97762.1"/>
    </source>
</evidence>
<dbReference type="Gene3D" id="3.40.50.1820">
    <property type="entry name" value="alpha/beta hydrolase"/>
    <property type="match status" value="1"/>
</dbReference>
<dbReference type="OrthoDB" id="408631at2759"/>
<feature type="region of interest" description="Disordered" evidence="1">
    <location>
        <begin position="327"/>
        <end position="355"/>
    </location>
</feature>
<evidence type="ECO:0000259" key="2">
    <source>
        <dbReference type="Pfam" id="PF07859"/>
    </source>
</evidence>
<gene>
    <name evidence="3" type="ORF">Taro_030461</name>
</gene>
<dbReference type="PANTHER" id="PTHR23024:SF113">
    <property type="entry name" value="CARBOXYLESTERASE 8-RELATED"/>
    <property type="match status" value="1"/>
</dbReference>
<keyword evidence="4" id="KW-1185">Reference proteome</keyword>
<dbReference type="GO" id="GO:0016787">
    <property type="term" value="F:hydrolase activity"/>
    <property type="evidence" value="ECO:0007669"/>
    <property type="project" value="InterPro"/>
</dbReference>
<proteinExistence type="predicted"/>
<dbReference type="EMBL" id="NMUH01002095">
    <property type="protein sequence ID" value="MQL97762.1"/>
    <property type="molecule type" value="Genomic_DNA"/>
</dbReference>
<dbReference type="InterPro" id="IPR013094">
    <property type="entry name" value="AB_hydrolase_3"/>
</dbReference>
<dbReference type="Proteomes" id="UP000652761">
    <property type="component" value="Unassembled WGS sequence"/>
</dbReference>
<dbReference type="Pfam" id="PF07859">
    <property type="entry name" value="Abhydrolase_3"/>
    <property type="match status" value="1"/>
</dbReference>
<comment type="caution">
    <text evidence="3">The sequence shown here is derived from an EMBL/GenBank/DDBJ whole genome shotgun (WGS) entry which is preliminary data.</text>
</comment>
<dbReference type="SUPFAM" id="SSF53474">
    <property type="entry name" value="alpha/beta-Hydrolases"/>
    <property type="match status" value="1"/>
</dbReference>
<reference evidence="3" key="1">
    <citation type="submission" date="2017-07" db="EMBL/GenBank/DDBJ databases">
        <title>Taro Niue Genome Assembly and Annotation.</title>
        <authorList>
            <person name="Atibalentja N."/>
            <person name="Keating K."/>
            <person name="Fields C.J."/>
        </authorList>
    </citation>
    <scope>NUCLEOTIDE SEQUENCE</scope>
    <source>
        <strain evidence="3">Niue_2</strain>
        <tissue evidence="3">Leaf</tissue>
    </source>
</reference>